<dbReference type="PANTHER" id="PTHR11360">
    <property type="entry name" value="MONOCARBOXYLATE TRANSPORTER"/>
    <property type="match status" value="1"/>
</dbReference>
<reference evidence="9" key="1">
    <citation type="submission" date="2023-06" db="EMBL/GenBank/DDBJ databases">
        <title>Identification and characterization of horizontal gene transfer across gut microbiota members of farm animals based on homology search.</title>
        <authorList>
            <person name="Schwarzerova J."/>
            <person name="Nykrynova M."/>
            <person name="Jureckova K."/>
            <person name="Cejkova D."/>
            <person name="Rychlik I."/>
        </authorList>
    </citation>
    <scope>NUCLEOTIDE SEQUENCE</scope>
    <source>
        <strain evidence="9">ET39</strain>
    </source>
</reference>
<dbReference type="PROSITE" id="PS51257">
    <property type="entry name" value="PROKAR_LIPOPROTEIN"/>
    <property type="match status" value="1"/>
</dbReference>
<dbReference type="Proteomes" id="UP001529340">
    <property type="component" value="Unassembled WGS sequence"/>
</dbReference>
<feature type="transmembrane region" description="Helical" evidence="6">
    <location>
        <begin position="295"/>
        <end position="313"/>
    </location>
</feature>
<evidence type="ECO:0000256" key="4">
    <source>
        <dbReference type="ARBA" id="ARBA00022989"/>
    </source>
</evidence>
<keyword evidence="4 6" id="KW-1133">Transmembrane helix</keyword>
<organism evidence="9 10">
    <name type="scientific">Amedibacillus dolichus</name>
    <dbReference type="NCBI Taxonomy" id="31971"/>
    <lineage>
        <taxon>Bacteria</taxon>
        <taxon>Bacillati</taxon>
        <taxon>Bacillota</taxon>
        <taxon>Erysipelotrichia</taxon>
        <taxon>Erysipelotrichales</taxon>
        <taxon>Erysipelotrichaceae</taxon>
        <taxon>Amedibacillus</taxon>
    </lineage>
</organism>
<evidence type="ECO:0000256" key="7">
    <source>
        <dbReference type="SAM" id="SignalP"/>
    </source>
</evidence>
<proteinExistence type="predicted"/>
<reference evidence="9" key="2">
    <citation type="submission" date="2023-06" db="EMBL/GenBank/DDBJ databases">
        <authorList>
            <person name="Zeman M."/>
            <person name="Kubasova T."/>
            <person name="Jahodarova E."/>
            <person name="Nykrynova M."/>
            <person name="Rychlik I."/>
        </authorList>
    </citation>
    <scope>NUCLEOTIDE SEQUENCE</scope>
    <source>
        <strain evidence="9">ET39</strain>
    </source>
</reference>
<name>A0ABT7UCV6_9FIRM</name>
<feature type="transmembrane region" description="Helical" evidence="6">
    <location>
        <begin position="55"/>
        <end position="77"/>
    </location>
</feature>
<keyword evidence="2" id="KW-0813">Transport</keyword>
<keyword evidence="7" id="KW-0732">Signal</keyword>
<feature type="transmembrane region" description="Helical" evidence="6">
    <location>
        <begin position="352"/>
        <end position="375"/>
    </location>
</feature>
<evidence type="ECO:0000256" key="2">
    <source>
        <dbReference type="ARBA" id="ARBA00022448"/>
    </source>
</evidence>
<feature type="transmembrane region" description="Helical" evidence="6">
    <location>
        <begin position="227"/>
        <end position="248"/>
    </location>
</feature>
<dbReference type="EMBL" id="JAUDCG010000012">
    <property type="protein sequence ID" value="MDM8156790.1"/>
    <property type="molecule type" value="Genomic_DNA"/>
</dbReference>
<feature type="transmembrane region" description="Helical" evidence="6">
    <location>
        <begin position="136"/>
        <end position="157"/>
    </location>
</feature>
<comment type="caution">
    <text evidence="9">The sequence shown here is derived from an EMBL/GenBank/DDBJ whole genome shotgun (WGS) entry which is preliminary data.</text>
</comment>
<keyword evidence="10" id="KW-1185">Reference proteome</keyword>
<evidence type="ECO:0000313" key="10">
    <source>
        <dbReference type="Proteomes" id="UP001529340"/>
    </source>
</evidence>
<evidence type="ECO:0000256" key="1">
    <source>
        <dbReference type="ARBA" id="ARBA00004651"/>
    </source>
</evidence>
<keyword evidence="5 6" id="KW-0472">Membrane</keyword>
<dbReference type="Pfam" id="PF07690">
    <property type="entry name" value="MFS_1"/>
    <property type="match status" value="1"/>
</dbReference>
<evidence type="ECO:0000259" key="8">
    <source>
        <dbReference type="PROSITE" id="PS50850"/>
    </source>
</evidence>
<dbReference type="InterPro" id="IPR020846">
    <property type="entry name" value="MFS_dom"/>
</dbReference>
<evidence type="ECO:0000313" key="9">
    <source>
        <dbReference type="EMBL" id="MDM8156790.1"/>
    </source>
</evidence>
<accession>A0ABT7UCV6</accession>
<dbReference type="Gene3D" id="1.20.1250.20">
    <property type="entry name" value="MFS general substrate transporter like domains"/>
    <property type="match status" value="2"/>
</dbReference>
<evidence type="ECO:0000256" key="6">
    <source>
        <dbReference type="SAM" id="Phobius"/>
    </source>
</evidence>
<dbReference type="InterPro" id="IPR050327">
    <property type="entry name" value="Proton-linked_MCT"/>
</dbReference>
<evidence type="ECO:0000256" key="5">
    <source>
        <dbReference type="ARBA" id="ARBA00023136"/>
    </source>
</evidence>
<feature type="transmembrane region" description="Helical" evidence="6">
    <location>
        <begin position="381"/>
        <end position="402"/>
    </location>
</feature>
<dbReference type="InterPro" id="IPR036259">
    <property type="entry name" value="MFS_trans_sf"/>
</dbReference>
<feature type="transmembrane region" description="Helical" evidence="6">
    <location>
        <begin position="84"/>
        <end position="100"/>
    </location>
</feature>
<comment type="subcellular location">
    <subcellularLocation>
        <location evidence="1">Cell membrane</location>
        <topology evidence="1">Multi-pass membrane protein</topology>
    </subcellularLocation>
</comment>
<dbReference type="RefSeq" id="WP_289607254.1">
    <property type="nucleotide sequence ID" value="NZ_JAUDCG010000012.1"/>
</dbReference>
<feature type="signal peptide" evidence="7">
    <location>
        <begin position="1"/>
        <end position="29"/>
    </location>
</feature>
<dbReference type="PROSITE" id="PS50850">
    <property type="entry name" value="MFS"/>
    <property type="match status" value="1"/>
</dbReference>
<feature type="transmembrane region" description="Helical" evidence="6">
    <location>
        <begin position="177"/>
        <end position="194"/>
    </location>
</feature>
<feature type="transmembrane region" description="Helical" evidence="6">
    <location>
        <begin position="254"/>
        <end position="283"/>
    </location>
</feature>
<evidence type="ECO:0000256" key="3">
    <source>
        <dbReference type="ARBA" id="ARBA00022692"/>
    </source>
</evidence>
<feature type="transmembrane region" description="Helical" evidence="6">
    <location>
        <begin position="106"/>
        <end position="124"/>
    </location>
</feature>
<keyword evidence="3 6" id="KW-0812">Transmembrane</keyword>
<feature type="domain" description="Major facilitator superfamily (MFS) profile" evidence="8">
    <location>
        <begin position="16"/>
        <end position="406"/>
    </location>
</feature>
<protein>
    <submittedName>
        <fullName evidence="9">MFS transporter</fullName>
    </submittedName>
</protein>
<feature type="transmembrane region" description="Helical" evidence="6">
    <location>
        <begin position="319"/>
        <end position="340"/>
    </location>
</feature>
<dbReference type="PANTHER" id="PTHR11360:SF290">
    <property type="entry name" value="MONOCARBOXYLATE MFS PERMEASE"/>
    <property type="match status" value="1"/>
</dbReference>
<dbReference type="SUPFAM" id="SSF103473">
    <property type="entry name" value="MFS general substrate transporter"/>
    <property type="match status" value="1"/>
</dbReference>
<sequence length="409" mass="45159">MTRAFTIKKPNIHYAWLILIACCALQAGSQGTIFDTLGVFNSPVCNDLGFEFGSFAFAQTFSAVAMMVTQPFSTYLYHRFGIKRVLLVSGCIYYTAYFSLSMASQLWHWYLLLSIEGIMGGFFYRTSYTILLCRWFASKTALALGIATAVGSIMGMIMNPVATMVIAHFGWRSCYQLLASLGALITIPLISLIVRASPAEMDLAPYHEGCDTTDTIHFPAKHHGKKAIGICILFILSSVFSYLCGGYYSHLPNYSISIGMGAIAGSLMTSFELGGTMIMKFLVGPISDRIGLMKTETLIMILSLIGYFCYFFLTGNILFFTTALCGIYCATNMVLMPLLAREELGEDRFQTVLPWITTAGAAASSISNTIYGFIFDIFGNYDLMFILCMIGIIASYLILIIIKRLGKQK</sequence>
<gene>
    <name evidence="9" type="ORF">QUV96_03950</name>
</gene>
<dbReference type="InterPro" id="IPR011701">
    <property type="entry name" value="MFS"/>
</dbReference>
<feature type="chain" id="PRO_5047453071" evidence="7">
    <location>
        <begin position="30"/>
        <end position="409"/>
    </location>
</feature>